<evidence type="ECO:0000313" key="1">
    <source>
        <dbReference type="Proteomes" id="UP000095287"/>
    </source>
</evidence>
<dbReference type="AlphaFoldDB" id="A0A1I8A4P1"/>
<accession>A0A1I8A4P1</accession>
<protein>
    <submittedName>
        <fullName evidence="2">FBA_2 domain-containing protein</fullName>
    </submittedName>
</protein>
<dbReference type="WBParaSite" id="L893_g32826.t1">
    <property type="protein sequence ID" value="L893_g32826.t1"/>
    <property type="gene ID" value="L893_g32826"/>
</dbReference>
<name>A0A1I8A4P1_9BILA</name>
<keyword evidence="1" id="KW-1185">Reference proteome</keyword>
<proteinExistence type="predicted"/>
<sequence>MHLLTKSITSSHISPFLLPLPRLLTIAIIHKMDSVPIAFFKHVCDTLYTYGLSEVEKLPGILGQVAQFAYDHRTCYESVVQNGHQVSGSLSYYRNQREVSAPEEIELFPRKFVRHLTISLTDAKEETVCRQLVNRFPYAMYNFYIDSASISEAWVDFVSSLKILGTIEFAMKLDSHGLALFKKLVDGQKLSRLTLYDYCCESSVELLKSVLCQEQFAELGLSNYHNSQWKRGVVDEILHFWSQNSKKLRGKRLLLENECNGGVERIEDFVLQRATVSPNLIQVPGTTSLTEDLRLFGMQFALKVCSKKECDFIGKEHHNSYTLFMKPSCIYKFEEGEDGERRRLYISFECANATERRTGNRHLSASHTGKNDLSLMRKTDLLLVLFA</sequence>
<evidence type="ECO:0000313" key="2">
    <source>
        <dbReference type="WBParaSite" id="L893_g32826.t1"/>
    </source>
</evidence>
<reference evidence="2" key="1">
    <citation type="submission" date="2016-11" db="UniProtKB">
        <authorList>
            <consortium name="WormBaseParasite"/>
        </authorList>
    </citation>
    <scope>IDENTIFICATION</scope>
</reference>
<dbReference type="Proteomes" id="UP000095287">
    <property type="component" value="Unplaced"/>
</dbReference>
<organism evidence="1 2">
    <name type="scientific">Steinernema glaseri</name>
    <dbReference type="NCBI Taxonomy" id="37863"/>
    <lineage>
        <taxon>Eukaryota</taxon>
        <taxon>Metazoa</taxon>
        <taxon>Ecdysozoa</taxon>
        <taxon>Nematoda</taxon>
        <taxon>Chromadorea</taxon>
        <taxon>Rhabditida</taxon>
        <taxon>Tylenchina</taxon>
        <taxon>Panagrolaimomorpha</taxon>
        <taxon>Strongyloidoidea</taxon>
        <taxon>Steinernematidae</taxon>
        <taxon>Steinernema</taxon>
    </lineage>
</organism>